<protein>
    <submittedName>
        <fullName evidence="4">Sulfotransferase</fullName>
    </submittedName>
</protein>
<dbReference type="RefSeq" id="WP_135073537.1">
    <property type="nucleotide sequence ID" value="NZ_CP038267.1"/>
</dbReference>
<dbReference type="InterPro" id="IPR027417">
    <property type="entry name" value="P-loop_NTPase"/>
</dbReference>
<evidence type="ECO:0000256" key="1">
    <source>
        <dbReference type="ARBA" id="ARBA00022679"/>
    </source>
</evidence>
<keyword evidence="1 4" id="KW-0808">Transferase</keyword>
<dbReference type="AlphaFoldDB" id="A0A4P7GHG5"/>
<dbReference type="OrthoDB" id="4508169at2"/>
<dbReference type="PANTHER" id="PTHR10605">
    <property type="entry name" value="HEPARAN SULFATE SULFOTRANSFERASE"/>
    <property type="match status" value="1"/>
</dbReference>
<dbReference type="Pfam" id="PF00685">
    <property type="entry name" value="Sulfotransfer_1"/>
    <property type="match status" value="1"/>
</dbReference>
<dbReference type="PANTHER" id="PTHR10605:SF56">
    <property type="entry name" value="BIFUNCTIONAL HEPARAN SULFATE N-DEACETYLASE_N-SULFOTRANSFERASE"/>
    <property type="match status" value="1"/>
</dbReference>
<organism evidence="4 5">
    <name type="scientific">Nocardioides euryhalodurans</name>
    <dbReference type="NCBI Taxonomy" id="2518370"/>
    <lineage>
        <taxon>Bacteria</taxon>
        <taxon>Bacillati</taxon>
        <taxon>Actinomycetota</taxon>
        <taxon>Actinomycetes</taxon>
        <taxon>Propionibacteriales</taxon>
        <taxon>Nocardioidaceae</taxon>
        <taxon>Nocardioides</taxon>
    </lineage>
</organism>
<reference evidence="4 5" key="1">
    <citation type="submission" date="2019-03" db="EMBL/GenBank/DDBJ databases">
        <title>Three New Species of Nocardioides, Nocardioides euryhalodurans sp. nov., Nocardioides seonyuensis sp. nov. and Nocardioides eburneoflavus sp. nov., Iolated from Soil.</title>
        <authorList>
            <person name="Roh S.G."/>
            <person name="Lee C."/>
            <person name="Kim M.-K."/>
            <person name="Kim S.B."/>
        </authorList>
    </citation>
    <scope>NUCLEOTIDE SEQUENCE [LARGE SCALE GENOMIC DNA]</scope>
    <source>
        <strain evidence="4 5">MMS17-SY117</strain>
    </source>
</reference>
<keyword evidence="2" id="KW-0325">Glycoprotein</keyword>
<keyword evidence="5" id="KW-1185">Reference proteome</keyword>
<dbReference type="Proteomes" id="UP000294894">
    <property type="component" value="Chromosome"/>
</dbReference>
<dbReference type="SUPFAM" id="SSF52540">
    <property type="entry name" value="P-loop containing nucleoside triphosphate hydrolases"/>
    <property type="match status" value="1"/>
</dbReference>
<feature type="domain" description="Sulfotransferase" evidence="3">
    <location>
        <begin position="41"/>
        <end position="246"/>
    </location>
</feature>
<gene>
    <name evidence="4" type="ORF">EXE57_02045</name>
</gene>
<dbReference type="InterPro" id="IPR037359">
    <property type="entry name" value="NST/OST"/>
</dbReference>
<dbReference type="EMBL" id="CP038267">
    <property type="protein sequence ID" value="QBR91184.1"/>
    <property type="molecule type" value="Genomic_DNA"/>
</dbReference>
<dbReference type="GO" id="GO:0008146">
    <property type="term" value="F:sulfotransferase activity"/>
    <property type="evidence" value="ECO:0007669"/>
    <property type="project" value="InterPro"/>
</dbReference>
<sequence length="301" mass="34619">MKAGQGVADAVRKQLSVQQRGRIARRRVALRKPTARLRMLPDFLVLGTMRGGSSSLYRYLCAHPEVAKPLRKEVEYFDCHHAEGVAWYRQHFPLRARSAVAAGRHRTLRTFEATPSYLFHPEVPARAADLLPEARLVALLRDPVERAYSHHRHMRQLGFEDLGFEEAIAAEEARLAPELARMAADPGYFSRIHSRFSYLSRGRYAEQLERWLAHYPSSSLLVVESADLYARPVECFSRITGFLGLADWHPEEFRNFSRPATESEPRRAEAGLARELYARFEDDDRRLAEVWGHVPSWRDGR</sequence>
<evidence type="ECO:0000259" key="3">
    <source>
        <dbReference type="Pfam" id="PF00685"/>
    </source>
</evidence>
<dbReference type="Gene3D" id="3.40.50.300">
    <property type="entry name" value="P-loop containing nucleotide triphosphate hydrolases"/>
    <property type="match status" value="1"/>
</dbReference>
<evidence type="ECO:0000256" key="2">
    <source>
        <dbReference type="ARBA" id="ARBA00023180"/>
    </source>
</evidence>
<evidence type="ECO:0000313" key="5">
    <source>
        <dbReference type="Proteomes" id="UP000294894"/>
    </source>
</evidence>
<dbReference type="KEGG" id="noy:EXE57_02045"/>
<dbReference type="InterPro" id="IPR000863">
    <property type="entry name" value="Sulfotransferase_dom"/>
</dbReference>
<proteinExistence type="predicted"/>
<name>A0A4P7GHG5_9ACTN</name>
<evidence type="ECO:0000313" key="4">
    <source>
        <dbReference type="EMBL" id="QBR91184.1"/>
    </source>
</evidence>
<accession>A0A4P7GHG5</accession>